<keyword evidence="2" id="KW-1133">Transmembrane helix</keyword>
<feature type="compositionally biased region" description="Acidic residues" evidence="1">
    <location>
        <begin position="208"/>
        <end position="218"/>
    </location>
</feature>
<dbReference type="InterPro" id="IPR003959">
    <property type="entry name" value="ATPase_AAA_core"/>
</dbReference>
<organism evidence="4 5">
    <name type="scientific">Funneliformis geosporum</name>
    <dbReference type="NCBI Taxonomy" id="1117311"/>
    <lineage>
        <taxon>Eukaryota</taxon>
        <taxon>Fungi</taxon>
        <taxon>Fungi incertae sedis</taxon>
        <taxon>Mucoromycota</taxon>
        <taxon>Glomeromycotina</taxon>
        <taxon>Glomeromycetes</taxon>
        <taxon>Glomerales</taxon>
        <taxon>Glomeraceae</taxon>
        <taxon>Funneliformis</taxon>
    </lineage>
</organism>
<feature type="region of interest" description="Disordered" evidence="1">
    <location>
        <begin position="392"/>
        <end position="412"/>
    </location>
</feature>
<keyword evidence="5" id="KW-1185">Reference proteome</keyword>
<feature type="non-terminal residue" evidence="4">
    <location>
        <position position="1"/>
    </location>
</feature>
<dbReference type="InterPro" id="IPR032675">
    <property type="entry name" value="LRR_dom_sf"/>
</dbReference>
<dbReference type="EMBL" id="CAMKVN010007162">
    <property type="protein sequence ID" value="CAI2191176.1"/>
    <property type="molecule type" value="Genomic_DNA"/>
</dbReference>
<evidence type="ECO:0000259" key="3">
    <source>
        <dbReference type="Pfam" id="PF00004"/>
    </source>
</evidence>
<gene>
    <name evidence="4" type="ORF">FWILDA_LOCUS14943</name>
</gene>
<evidence type="ECO:0000256" key="1">
    <source>
        <dbReference type="SAM" id="MobiDB-lite"/>
    </source>
</evidence>
<comment type="caution">
    <text evidence="4">The sequence shown here is derived from an EMBL/GenBank/DDBJ whole genome shotgun (WGS) entry which is preliminary data.</text>
</comment>
<feature type="domain" description="ATPase AAA-type core" evidence="3">
    <location>
        <begin position="415"/>
        <end position="506"/>
    </location>
</feature>
<dbReference type="Proteomes" id="UP001153678">
    <property type="component" value="Unassembled WGS sequence"/>
</dbReference>
<feature type="transmembrane region" description="Helical" evidence="2">
    <location>
        <begin position="821"/>
        <end position="842"/>
    </location>
</feature>
<name>A0A9W4WW56_9GLOM</name>
<dbReference type="AlphaFoldDB" id="A0A9W4WW56"/>
<proteinExistence type="predicted"/>
<dbReference type="GO" id="GO:0016887">
    <property type="term" value="F:ATP hydrolysis activity"/>
    <property type="evidence" value="ECO:0007669"/>
    <property type="project" value="InterPro"/>
</dbReference>
<dbReference type="Gene3D" id="3.80.10.10">
    <property type="entry name" value="Ribonuclease Inhibitor"/>
    <property type="match status" value="1"/>
</dbReference>
<evidence type="ECO:0000256" key="2">
    <source>
        <dbReference type="SAM" id="Phobius"/>
    </source>
</evidence>
<protein>
    <submittedName>
        <fullName evidence="4">20035_t:CDS:1</fullName>
    </submittedName>
</protein>
<dbReference type="Pfam" id="PF00004">
    <property type="entry name" value="AAA"/>
    <property type="match status" value="1"/>
</dbReference>
<reference evidence="4" key="1">
    <citation type="submission" date="2022-08" db="EMBL/GenBank/DDBJ databases">
        <authorList>
            <person name="Kallberg Y."/>
            <person name="Tangrot J."/>
            <person name="Rosling A."/>
        </authorList>
    </citation>
    <scope>NUCLEOTIDE SEQUENCE</scope>
    <source>
        <strain evidence="4">Wild A</strain>
    </source>
</reference>
<feature type="region of interest" description="Disordered" evidence="1">
    <location>
        <begin position="191"/>
        <end position="234"/>
    </location>
</feature>
<dbReference type="SUPFAM" id="SSF52540">
    <property type="entry name" value="P-loop containing nucleoside triphosphate hydrolases"/>
    <property type="match status" value="1"/>
</dbReference>
<dbReference type="Gene3D" id="3.40.50.300">
    <property type="entry name" value="P-loop containing nucleotide triphosphate hydrolases"/>
    <property type="match status" value="1"/>
</dbReference>
<dbReference type="InterPro" id="IPR027417">
    <property type="entry name" value="P-loop_NTPase"/>
</dbReference>
<dbReference type="SUPFAM" id="SSF52058">
    <property type="entry name" value="L domain-like"/>
    <property type="match status" value="1"/>
</dbReference>
<keyword evidence="2" id="KW-0812">Transmembrane</keyword>
<dbReference type="GO" id="GO:0005524">
    <property type="term" value="F:ATP binding"/>
    <property type="evidence" value="ECO:0007669"/>
    <property type="project" value="InterPro"/>
</dbReference>
<evidence type="ECO:0000313" key="5">
    <source>
        <dbReference type="Proteomes" id="UP001153678"/>
    </source>
</evidence>
<keyword evidence="2" id="KW-0472">Membrane</keyword>
<evidence type="ECO:0000313" key="4">
    <source>
        <dbReference type="EMBL" id="CAI2191176.1"/>
    </source>
</evidence>
<sequence>FKNMTRYSAEELERIFRDAGRIRKGKEEFKDDAEDCQTLATSFNKMESLREIKEQLKACTSNQEYEAKKSNYIRKCEEVLQGLQVQTSSSSSMFGICIIWADQATNKVQELNQLKFEERQITQRMESNKRKAMSKDISPSEKVAILQIIEEDGQILKKNYEKQKEISNKFNFDPSKKANDLIEKMKRAIEKRNRGNSSSGGNKGNQTDSDDSDSDDEITENRGENPRTTPLNQEQNRQLLTIALLAGASYYFFLYLPKKRSKAIQEIKTMLQNSNVNLNDLNKCYSSSQINLFAKEMKREIQQKATVSQGKSIEELRKEAITNIENFAEKELRLAPSLEKDLKKFYKRIKQATNNDISIIEQESVDFIIQEKIKIQEMTRIMEKQKQLAKSKVLSDPVRGEQDPNNPAELDNNALFYGAPRTGKSIKVEQLAYEADKYPLVVIQGSTLTPKSRDQKVNVDLLLKFTYTISTINNDLVDNFGYERAESGEPQYILFIDEGDQVCTTNLLPPKDASSQLTFLKECMGSDDKVEEKNKKILEEIKEEETDKDGKVINDEKTEIEEFDGKFTKPKKLNMEEAIMEASNHISNTLDIRLKEMEKTSSAILNEMKSANDAFNTNFIKANEDIRHMLSEIGSKINTTSYCIKKAHDAYENSQKTKRNKYDLKSKSIDAAREDNKKAQEEKDTLQKNYDELDEKTKKLSKDLEETKGKLNRPDLSEEERSSLKRSIVSLQQELDQTNTNKKSILDQLKKLGERIAKNNETINNAGGCYVMYKLIRDDKKKIKRLERKPNRTPEEEAELADLRTRLRELERKTNSEPFNYTPWIIGGSVLVLGIIIIWLVINKSITKLDISGKQLAGELDLNQYTELEELNCMSNNLNKLSLSGCLNLRKLLCSYNNLNDLDLSNNSNLAEIDCWFSGFLIKNFLTTLSNPEKIVRVSLRENRLLSISLDEFTQLVNLNTLDLYRTNSHGSLSSLRHLEHLEHINVSHTKINSDIEHLPTNLKTIVAENMPEFEEKMGDYGDEN</sequence>
<accession>A0A9W4WW56</accession>
<feature type="region of interest" description="Disordered" evidence="1">
    <location>
        <begin position="667"/>
        <end position="690"/>
    </location>
</feature>